<feature type="compositionally biased region" description="Polar residues" evidence="1">
    <location>
        <begin position="69"/>
        <end position="79"/>
    </location>
</feature>
<organism evidence="2 3">
    <name type="scientific">Thanatephorus cucumeris (strain AG1-IB / isolate 7/3/14)</name>
    <name type="common">Lettuce bottom rot fungus</name>
    <name type="synonym">Rhizoctonia solani</name>
    <dbReference type="NCBI Taxonomy" id="1108050"/>
    <lineage>
        <taxon>Eukaryota</taxon>
        <taxon>Fungi</taxon>
        <taxon>Dikarya</taxon>
        <taxon>Basidiomycota</taxon>
        <taxon>Agaricomycotina</taxon>
        <taxon>Agaricomycetes</taxon>
        <taxon>Cantharellales</taxon>
        <taxon>Ceratobasidiaceae</taxon>
        <taxon>Rhizoctonia</taxon>
        <taxon>Rhizoctonia solani AG-1</taxon>
    </lineage>
</organism>
<dbReference type="Proteomes" id="UP000012065">
    <property type="component" value="Unassembled WGS sequence"/>
</dbReference>
<feature type="region of interest" description="Disordered" evidence="1">
    <location>
        <begin position="1"/>
        <end position="36"/>
    </location>
</feature>
<name>M5BQP3_THACB</name>
<proteinExistence type="predicted"/>
<feature type="compositionally biased region" description="Low complexity" evidence="1">
    <location>
        <begin position="18"/>
        <end position="31"/>
    </location>
</feature>
<reference evidence="2 3" key="1">
    <citation type="journal article" date="2013" name="J. Biotechnol.">
        <title>Establishment and interpretation of the genome sequence of the phytopathogenic fungus Rhizoctonia solani AG1-IB isolate 7/3/14.</title>
        <authorList>
            <person name="Wibberg D.W."/>
            <person name="Jelonek L.J."/>
            <person name="Rupp O.R."/>
            <person name="Hennig M.H."/>
            <person name="Eikmeyer F.E."/>
            <person name="Goesmann A.G."/>
            <person name="Hartmann A.H."/>
            <person name="Borriss R.B."/>
            <person name="Grosch R.G."/>
            <person name="Puehler A.P."/>
            <person name="Schlueter A.S."/>
        </authorList>
    </citation>
    <scope>NUCLEOTIDE SEQUENCE [LARGE SCALE GENOMIC DNA]</scope>
    <source>
        <strain evidence="3">AG1-IB / isolate 7/3/14</strain>
    </source>
</reference>
<dbReference type="HOGENOM" id="CLU_2607669_0_0_1"/>
<sequence>MRARLEPSRPGEPSTGNASDSASTPTSPSSSRFKVPLKDKIKGELKIISGKVSRNEAKVEQGIALKTGQDPTSPTTHKH</sequence>
<accession>M5BQP3</accession>
<dbReference type="AlphaFoldDB" id="M5BQP3"/>
<gene>
    <name evidence="2" type="ORF">BN14_03549</name>
</gene>
<dbReference type="EMBL" id="CAOJ01005002">
    <property type="protein sequence ID" value="CCO29534.1"/>
    <property type="molecule type" value="Genomic_DNA"/>
</dbReference>
<evidence type="ECO:0000313" key="3">
    <source>
        <dbReference type="Proteomes" id="UP000012065"/>
    </source>
</evidence>
<feature type="region of interest" description="Disordered" evidence="1">
    <location>
        <begin position="54"/>
        <end position="79"/>
    </location>
</feature>
<evidence type="ECO:0000256" key="1">
    <source>
        <dbReference type="SAM" id="MobiDB-lite"/>
    </source>
</evidence>
<protein>
    <submittedName>
        <fullName evidence="2">Uncharacterized protein</fullName>
    </submittedName>
</protein>
<comment type="caution">
    <text evidence="2">The sequence shown here is derived from an EMBL/GenBank/DDBJ whole genome shotgun (WGS) entry which is preliminary data.</text>
</comment>
<evidence type="ECO:0000313" key="2">
    <source>
        <dbReference type="EMBL" id="CCO29534.1"/>
    </source>
</evidence>